<dbReference type="AlphaFoldDB" id="A0A917WAM5"/>
<dbReference type="Gene3D" id="2.60.40.10">
    <property type="entry name" value="Immunoglobulins"/>
    <property type="match status" value="1"/>
</dbReference>
<keyword evidence="7" id="KW-1185">Reference proteome</keyword>
<dbReference type="InterPro" id="IPR014756">
    <property type="entry name" value="Ig_E-set"/>
</dbReference>
<dbReference type="InterPro" id="IPR014438">
    <property type="entry name" value="Glucan_biosyn_MdoG/MdoD"/>
</dbReference>
<protein>
    <submittedName>
        <fullName evidence="6">Glucans biosynthesis protein G</fullName>
    </submittedName>
</protein>
<dbReference type="GO" id="GO:0030288">
    <property type="term" value="C:outer membrane-bounded periplasmic space"/>
    <property type="evidence" value="ECO:0007669"/>
    <property type="project" value="TreeGrafter"/>
</dbReference>
<reference evidence="6" key="2">
    <citation type="submission" date="2020-09" db="EMBL/GenBank/DDBJ databases">
        <authorList>
            <person name="Sun Q."/>
            <person name="Zhou Y."/>
        </authorList>
    </citation>
    <scope>NUCLEOTIDE SEQUENCE</scope>
    <source>
        <strain evidence="6">CGMCC 1.6293</strain>
    </source>
</reference>
<evidence type="ECO:0000256" key="2">
    <source>
        <dbReference type="ARBA" id="ARBA00005001"/>
    </source>
</evidence>
<comment type="pathway">
    <text evidence="2">Glycan metabolism; osmoregulated periplasmic glucan (OPG) biosynthesis.</text>
</comment>
<reference evidence="6" key="1">
    <citation type="journal article" date="2014" name="Int. J. Syst. Evol. Microbiol.">
        <title>Complete genome sequence of Corynebacterium casei LMG S-19264T (=DSM 44701T), isolated from a smear-ripened cheese.</title>
        <authorList>
            <consortium name="US DOE Joint Genome Institute (JGI-PGF)"/>
            <person name="Walter F."/>
            <person name="Albersmeier A."/>
            <person name="Kalinowski J."/>
            <person name="Ruckert C."/>
        </authorList>
    </citation>
    <scope>NUCLEOTIDE SEQUENCE</scope>
    <source>
        <strain evidence="6">CGMCC 1.6293</strain>
    </source>
</reference>
<keyword evidence="4" id="KW-0574">Periplasm</keyword>
<dbReference type="InterPro" id="IPR007444">
    <property type="entry name" value="Glucan_biosyn_MdoG_C"/>
</dbReference>
<dbReference type="EMBL" id="BMLF01000001">
    <property type="protein sequence ID" value="GGL84679.1"/>
    <property type="molecule type" value="Genomic_DNA"/>
</dbReference>
<dbReference type="RefSeq" id="WP_336042111.1">
    <property type="nucleotide sequence ID" value="NZ_JAYMDU010000001.1"/>
</dbReference>
<comment type="subcellular location">
    <subcellularLocation>
        <location evidence="1">Periplasm</location>
    </subcellularLocation>
</comment>
<evidence type="ECO:0000313" key="7">
    <source>
        <dbReference type="Proteomes" id="UP000649829"/>
    </source>
</evidence>
<comment type="similarity">
    <text evidence="3">Belongs to the OpgD/OpgG family.</text>
</comment>
<dbReference type="Proteomes" id="UP000649829">
    <property type="component" value="Unassembled WGS sequence"/>
</dbReference>
<dbReference type="InterPro" id="IPR013783">
    <property type="entry name" value="Ig-like_fold"/>
</dbReference>
<dbReference type="PANTHER" id="PTHR30504:SF2">
    <property type="entry name" value="GLUCANS BIOSYNTHESIS PROTEIN G"/>
    <property type="match status" value="1"/>
</dbReference>
<dbReference type="GO" id="GO:0003824">
    <property type="term" value="F:catalytic activity"/>
    <property type="evidence" value="ECO:0007669"/>
    <property type="project" value="InterPro"/>
</dbReference>
<evidence type="ECO:0000259" key="5">
    <source>
        <dbReference type="Pfam" id="PF04349"/>
    </source>
</evidence>
<sequence length="537" mass="59176">MPKAHDPVRSPRPPHRRAFLGGLGGSLTLPMLLSPARLFAQDAAAPTAPEGEAFSFDILSEWMLAASKGEPKTPEQVGGFLAELDYDGYQRIAFDRDRTRWADTGEGGFRVNAFHLGWLFKEPVHLHEVEDGKAHGMSFSTADFEYHGLEQEIPEDFDLPGVAGFRVLAPLNRADRHDEVAAFLGASYFRALGRDTHYGLSARGLSVNTGQPDGEEFPVFTDFWLERPAPGSETVTIYAALRSESLTGAYRFVLNPGETTTVDVTARLFFRSDIEQLGIAPLTSMFLFGGADQGPFDDYRPAVHDSEALVVNMASGETFFRPLNNPPRLAGSYFSAENPVSFGLVQRERDFENYLDAQARYETRPSLMIEPIGQWGRGIVRLMEIPSDLEGNDNIVAYWIPEKPARAGDQLEISYRQHWGAAPQGDGSSQHAHVVRTRAGKGGVSGVKDKTDTRKFVIDFEGGLLAELPAEGEVTPEVSASRGEIVEKVLSRVPGTDVWRLVIEARGEAGATVELKALLTGYGRVLTETWVYQWVKE</sequence>
<evidence type="ECO:0000256" key="4">
    <source>
        <dbReference type="ARBA" id="ARBA00022764"/>
    </source>
</evidence>
<dbReference type="SUPFAM" id="SSF81296">
    <property type="entry name" value="E set domains"/>
    <property type="match status" value="1"/>
</dbReference>
<dbReference type="InterPro" id="IPR014718">
    <property type="entry name" value="GH-type_carb-bd"/>
</dbReference>
<dbReference type="PANTHER" id="PTHR30504">
    <property type="entry name" value="GLUCANS BIOSYNTHESIS PROTEIN"/>
    <property type="match status" value="1"/>
</dbReference>
<organism evidence="6 7">
    <name type="scientific">Pseudooceanicola nanhaiensis</name>
    <dbReference type="NCBI Taxonomy" id="375761"/>
    <lineage>
        <taxon>Bacteria</taxon>
        <taxon>Pseudomonadati</taxon>
        <taxon>Pseudomonadota</taxon>
        <taxon>Alphaproteobacteria</taxon>
        <taxon>Rhodobacterales</taxon>
        <taxon>Paracoccaceae</taxon>
        <taxon>Pseudooceanicola</taxon>
    </lineage>
</organism>
<dbReference type="SUPFAM" id="SSF74650">
    <property type="entry name" value="Galactose mutarotase-like"/>
    <property type="match status" value="1"/>
</dbReference>
<name>A0A917WAM5_9RHOB</name>
<feature type="domain" description="Glucan biosynthesis periplasmic MdoG C-terminal" evidence="5">
    <location>
        <begin position="54"/>
        <end position="534"/>
    </location>
</feature>
<dbReference type="GO" id="GO:0030246">
    <property type="term" value="F:carbohydrate binding"/>
    <property type="evidence" value="ECO:0007669"/>
    <property type="project" value="InterPro"/>
</dbReference>
<dbReference type="InterPro" id="IPR011013">
    <property type="entry name" value="Gal_mutarotase_sf_dom"/>
</dbReference>
<dbReference type="GO" id="GO:0051274">
    <property type="term" value="P:beta-glucan biosynthetic process"/>
    <property type="evidence" value="ECO:0007669"/>
    <property type="project" value="TreeGrafter"/>
</dbReference>
<accession>A0A917WAM5</accession>
<dbReference type="Pfam" id="PF04349">
    <property type="entry name" value="MdoG"/>
    <property type="match status" value="1"/>
</dbReference>
<dbReference type="PIRSF" id="PIRSF006281">
    <property type="entry name" value="MdoG"/>
    <property type="match status" value="1"/>
</dbReference>
<comment type="caution">
    <text evidence="6">The sequence shown here is derived from an EMBL/GenBank/DDBJ whole genome shotgun (WGS) entry which is preliminary data.</text>
</comment>
<proteinExistence type="inferred from homology"/>
<gene>
    <name evidence="6" type="primary">opgG</name>
    <name evidence="6" type="ORF">GCM10011534_03200</name>
</gene>
<dbReference type="Gene3D" id="2.70.98.10">
    <property type="match status" value="1"/>
</dbReference>
<evidence type="ECO:0000256" key="3">
    <source>
        <dbReference type="ARBA" id="ARBA00009284"/>
    </source>
</evidence>
<evidence type="ECO:0000256" key="1">
    <source>
        <dbReference type="ARBA" id="ARBA00004418"/>
    </source>
</evidence>
<evidence type="ECO:0000313" key="6">
    <source>
        <dbReference type="EMBL" id="GGL84679.1"/>
    </source>
</evidence>